<dbReference type="Proteomes" id="UP000532769">
    <property type="component" value="Unassembled WGS sequence"/>
</dbReference>
<keyword evidence="2" id="KW-1185">Reference proteome</keyword>
<comment type="caution">
    <text evidence="1">The sequence shown here is derived from an EMBL/GenBank/DDBJ whole genome shotgun (WGS) entry which is preliminary data.</text>
</comment>
<evidence type="ECO:0000313" key="1">
    <source>
        <dbReference type="EMBL" id="NIK15839.1"/>
    </source>
</evidence>
<accession>A0A846MJL2</accession>
<evidence type="ECO:0000313" key="2">
    <source>
        <dbReference type="Proteomes" id="UP000532769"/>
    </source>
</evidence>
<reference evidence="1 2" key="1">
    <citation type="submission" date="2020-03" db="EMBL/GenBank/DDBJ databases">
        <title>Genomic Encyclopedia of Archaeal and Bacterial Type Strains, Phase II (KMG-II): from individual species to whole genera.</title>
        <authorList>
            <person name="Goeker M."/>
        </authorList>
    </citation>
    <scope>NUCLEOTIDE SEQUENCE [LARGE SCALE GENOMIC DNA]</scope>
    <source>
        <strain evidence="1 2">DSM 4749</strain>
    </source>
</reference>
<organism evidence="1 2">
    <name type="scientific">Saccharococcus thermophilus</name>
    <dbReference type="NCBI Taxonomy" id="29396"/>
    <lineage>
        <taxon>Bacteria</taxon>
        <taxon>Bacillati</taxon>
        <taxon>Bacillota</taxon>
        <taxon>Bacilli</taxon>
        <taxon>Bacillales</taxon>
        <taxon>Anoxybacillaceae</taxon>
        <taxon>Saccharococcus</taxon>
    </lineage>
</organism>
<dbReference type="AlphaFoldDB" id="A0A846MJL2"/>
<protein>
    <submittedName>
        <fullName evidence="1">Uncharacterized protein</fullName>
    </submittedName>
</protein>
<name>A0A846MJL2_9BACL</name>
<gene>
    <name evidence="1" type="ORF">BDD39_002349</name>
</gene>
<dbReference type="EMBL" id="JAASRS010000001">
    <property type="protein sequence ID" value="NIK15839.1"/>
    <property type="molecule type" value="Genomic_DNA"/>
</dbReference>
<sequence>MASLLVVGADHLGNISDKLMNFGFQKSSILTAEK</sequence>
<proteinExistence type="predicted"/>